<accession>A0A135HV01</accession>
<dbReference type="EMBL" id="LNTU01000023">
    <property type="protein sequence ID" value="KXF77036.1"/>
    <property type="molecule type" value="Genomic_DNA"/>
</dbReference>
<proteinExistence type="predicted"/>
<name>A0A135HV01_9HYPH</name>
<sequence>MHPDVTFVLERVQLLVTDDFYETDRRSLLHAYIACLSLPDLCTAISASLDAPIRVRLALRRRLLRVLADESDDVGPVVKLVESTAVASDRARNLRRAADALHSEVFAYLPPNSQQMLLERWVDRGGRGAMARWIKAVKAHQIHFSAPIALSYWRASGDFRAAQALAYQAPSEFLRAIIPELVARCDEGWIIAKAMRRCGDTTTEVWEDLRQRHPATYLYICAHMGRIVSDEEALELVHRCKAGVVDNERGLAIWAIGQMRKVAVLDRIVDVFEVLKQRD</sequence>
<evidence type="ECO:0000313" key="1">
    <source>
        <dbReference type="EMBL" id="KXF77036.1"/>
    </source>
</evidence>
<evidence type="ECO:0000313" key="2">
    <source>
        <dbReference type="Proteomes" id="UP000070107"/>
    </source>
</evidence>
<protein>
    <submittedName>
        <fullName evidence="1">Uncharacterized protein</fullName>
    </submittedName>
</protein>
<dbReference type="Proteomes" id="UP000070107">
    <property type="component" value="Unassembled WGS sequence"/>
</dbReference>
<organism evidence="1 2">
    <name type="scientific">Paramesorhizobium deserti</name>
    <dbReference type="NCBI Taxonomy" id="1494590"/>
    <lineage>
        <taxon>Bacteria</taxon>
        <taxon>Pseudomonadati</taxon>
        <taxon>Pseudomonadota</taxon>
        <taxon>Alphaproteobacteria</taxon>
        <taxon>Hyphomicrobiales</taxon>
        <taxon>Phyllobacteriaceae</taxon>
        <taxon>Paramesorhizobium</taxon>
    </lineage>
</organism>
<keyword evidence="2" id="KW-1185">Reference proteome</keyword>
<gene>
    <name evidence="1" type="ORF">ATN84_13720</name>
</gene>
<comment type="caution">
    <text evidence="1">The sequence shown here is derived from an EMBL/GenBank/DDBJ whole genome shotgun (WGS) entry which is preliminary data.</text>
</comment>
<dbReference type="AlphaFoldDB" id="A0A135HV01"/>
<reference evidence="1 2" key="1">
    <citation type="submission" date="2015-11" db="EMBL/GenBank/DDBJ databases">
        <title>Draft genome sequence of Paramesorhizobium deserti A-3-E, a strain highly resistant to diverse beta-lactam antibiotics.</title>
        <authorList>
            <person name="Lv R."/>
            <person name="Yang X."/>
            <person name="Fang N."/>
            <person name="Guo J."/>
            <person name="Luo X."/>
            <person name="Peng F."/>
            <person name="Yang R."/>
            <person name="Cui Y."/>
            <person name="Fang C."/>
            <person name="Song Y."/>
        </authorList>
    </citation>
    <scope>NUCLEOTIDE SEQUENCE [LARGE SCALE GENOMIC DNA]</scope>
    <source>
        <strain evidence="1 2">A-3-E</strain>
    </source>
</reference>